<gene>
    <name evidence="2" type="ORF">ABB37_02645</name>
</gene>
<feature type="compositionally biased region" description="Polar residues" evidence="1">
    <location>
        <begin position="1088"/>
        <end position="1105"/>
    </location>
</feature>
<feature type="compositionally biased region" description="Low complexity" evidence="1">
    <location>
        <begin position="225"/>
        <end position="248"/>
    </location>
</feature>
<feature type="compositionally biased region" description="Polar residues" evidence="1">
    <location>
        <begin position="334"/>
        <end position="346"/>
    </location>
</feature>
<feature type="region of interest" description="Disordered" evidence="1">
    <location>
        <begin position="209"/>
        <end position="248"/>
    </location>
</feature>
<feature type="compositionally biased region" description="Polar residues" evidence="1">
    <location>
        <begin position="285"/>
        <end position="297"/>
    </location>
</feature>
<sequence length="1698" mass="180399">MSHGRAFLLSSFVHDDEADTEDAHNKRRQDTRTAAPPFQTADDRNESGRDDDDDDYDADSISDEHDGYGPVEVFYDQHAGMSAWETNRKNRSQDEPATAPAASVFRDGHTTAPNMSITEGNKQEEQQKTTSKTACDDRDCQAGDPLRQSDAPTPHQRRSTKRAALRQYVGFVNTAVATMDHAVSVPAALRGAGRRTMFDVLVEVAQRRKEKLKEGEGKAAQVDATTRVSSRSTNVSSAPGGSAAATSLSAVRSARDATYRMLFPAAATAAAVASAAVGGNGRPFESSTSPSHLQTSALKRHDRASAGHQRQQQQQHELPVMHSTPNLPPGGGSSVSHTTLATTAGSSPMECIHDARPHVDPALTSSTTGSATSLYPVGEGGAQRTSSASAAATPPQSGPDRRLRHLLPAHLHGAVSAQKKGDGPSAKVGSRALRKGGEEQARENSEDDDSASDISSVSSGEQPPRRAAQRVAVRPASEEDACLRDFLDGGGGGGGKRETGLNLSLSTRASMKGKATSKEETTWLQRLEETVESTRQRAAADQSLLEEVLMGHRARRPASPEEQLPRGHRRPRDRATGAVQVGDDGAGSMTAASTCSTSRSRSSGSKSRSQSSSARSTSFLSDDLMRDIDDDVPQWVLQREARQQRQRQPQYELDLRGPRAGVAERSSAVLEQERVEVLQSFIGKPTTFCPSCAASRRPPNRKNSNPPPTAAALHSTSNAPSRFQCYTSAGTTASSFFASAAQATGSLFLASWKEGKRLCKHNPTATSVVAYLSDCFDRWKPYGLQLQQHTHDRDSLPTGASTGDENSGDGDVSISSADDAPVLPYTSKTHRGVHAGEGNYTGKAAATALDAKRKECGVELKIRVQYIEAAFNVAVVHGTLVWCSEHARQRLRMSPISGAAAASEGAICTVDEEDNRHTLLRPLQAAPLPSSAFSDVGDLPWTFLFPEPALMQIQALVGEHLYIAHPYHVYSSQRIVLASYNFTTDAVVRQQEAQFALELEERLRVVSKRSEGGNCYALPAHHGEVADLDSRRHRGMSPVRTSAHPALYQSERSPTHLCRPSHAGTATAAATTVADRSPHRLVYEIPGRSSTPQRPASAQIQSSPDASLAIPAPSDSFTIDAEAHTPERTPKTLHVVDASPAPHPPFHEQSQQRQQRPGSLATTAAVQHEKGNADGTGPYAAAEYAHPPECTAASLHKNHNESYRPWHSVDPATSAAPLPSFVRTSTTVSPSVNSLAADGFYDPLAMPSFHATTTTASAVAAAVAAASMHGDGGVTMVLTGNSADAYGEDSRMVHRYSRAAAPSDLVETSSPYVAGATATANALKPPPPFRPFAGAPADVDEHARLQPFVNAAGTGMTGEPVRTFGGGDTAVEDRVGHGFPRGPPLDWDVPVEVLFALSGLASQRASKALTEPRPSQGAQPATATVHTFGSQRCRDAEGLQETPPRKRARAREDVRLAEDERDALPVVSRAHEACSIPPTPALPKGECHEVMSDGGCGRTLMDVSCSLPTPLPSEVEKPLEPVSPARSEDSLSCSISSPSDLSDDPADHGKDRAPSPRNAGVLTERHRFRPSSAAAPPPGRSLPRRGGGGGTPRSLRQQRTEMAGTQVASRSGAPMHGVARYPVESEVTAGEAVHRQVYAYASQVQASPPPGATSTLFSGEFGALGQPREADAEATAATTAPTTGFYAFNDVVLSDSDE</sequence>
<dbReference type="GeneID" id="26902936"/>
<feature type="region of interest" description="Disordered" evidence="1">
    <location>
        <begin position="1048"/>
        <end position="1113"/>
    </location>
</feature>
<evidence type="ECO:0000313" key="2">
    <source>
        <dbReference type="EMBL" id="KPA82886.1"/>
    </source>
</evidence>
<comment type="caution">
    <text evidence="2">The sequence shown here is derived from an EMBL/GenBank/DDBJ whole genome shotgun (WGS) entry which is preliminary data.</text>
</comment>
<dbReference type="OrthoDB" id="267925at2759"/>
<reference evidence="2 3" key="1">
    <citation type="submission" date="2015-07" db="EMBL/GenBank/DDBJ databases">
        <title>High-quality genome of monoxenous trypanosomatid Leptomonas pyrrhocoris.</title>
        <authorList>
            <person name="Flegontov P."/>
            <person name="Butenko A."/>
            <person name="Firsov S."/>
            <person name="Vlcek C."/>
            <person name="Logacheva M.D."/>
            <person name="Field M."/>
            <person name="Filatov D."/>
            <person name="Flegontova O."/>
            <person name="Gerasimov E."/>
            <person name="Jackson A.P."/>
            <person name="Kelly S."/>
            <person name="Opperdoes F."/>
            <person name="O'Reilly A."/>
            <person name="Votypka J."/>
            <person name="Yurchenko V."/>
            <person name="Lukes J."/>
        </authorList>
    </citation>
    <scope>NUCLEOTIDE SEQUENCE [LARGE SCALE GENOMIC DNA]</scope>
    <source>
        <strain evidence="2">H10</strain>
    </source>
</reference>
<feature type="region of interest" description="Disordered" evidence="1">
    <location>
        <begin position="278"/>
        <end position="504"/>
    </location>
</feature>
<feature type="region of interest" description="Disordered" evidence="1">
    <location>
        <begin position="550"/>
        <end position="625"/>
    </location>
</feature>
<feature type="compositionally biased region" description="Acidic residues" evidence="1">
    <location>
        <begin position="49"/>
        <end position="61"/>
    </location>
</feature>
<protein>
    <submittedName>
        <fullName evidence="2">Uncharacterized protein</fullName>
    </submittedName>
</protein>
<dbReference type="Proteomes" id="UP000037923">
    <property type="component" value="Unassembled WGS sequence"/>
</dbReference>
<accession>A0A0M9G5Z4</accession>
<feature type="compositionally biased region" description="Polar residues" evidence="1">
    <location>
        <begin position="1148"/>
        <end position="1165"/>
    </location>
</feature>
<feature type="compositionally biased region" description="Basic and acidic residues" evidence="1">
    <location>
        <begin position="1545"/>
        <end position="1554"/>
    </location>
</feature>
<feature type="compositionally biased region" description="Basic and acidic residues" evidence="1">
    <location>
        <begin position="21"/>
        <end position="31"/>
    </location>
</feature>
<dbReference type="EMBL" id="LGTL01000004">
    <property type="protein sequence ID" value="KPA82886.1"/>
    <property type="molecule type" value="Genomic_DNA"/>
</dbReference>
<feature type="compositionally biased region" description="Low complexity" evidence="1">
    <location>
        <begin position="465"/>
        <end position="475"/>
    </location>
</feature>
<feature type="compositionally biased region" description="Basic and acidic residues" evidence="1">
    <location>
        <begin position="435"/>
        <end position="444"/>
    </location>
</feature>
<feature type="compositionally biased region" description="Low complexity" evidence="1">
    <location>
        <begin position="1530"/>
        <end position="1540"/>
    </location>
</feature>
<feature type="compositionally biased region" description="Polar residues" evidence="1">
    <location>
        <begin position="1416"/>
        <end position="1430"/>
    </location>
</feature>
<feature type="region of interest" description="Disordered" evidence="1">
    <location>
        <begin position="1135"/>
        <end position="1165"/>
    </location>
</feature>
<feature type="compositionally biased region" description="Low complexity" evidence="1">
    <location>
        <begin position="586"/>
        <end position="618"/>
    </location>
</feature>
<feature type="region of interest" description="Disordered" evidence="1">
    <location>
        <begin position="1511"/>
        <end position="1619"/>
    </location>
</feature>
<dbReference type="OMA" id="QWVRQHE"/>
<evidence type="ECO:0000313" key="3">
    <source>
        <dbReference type="Proteomes" id="UP000037923"/>
    </source>
</evidence>
<feature type="region of interest" description="Disordered" evidence="1">
    <location>
        <begin position="640"/>
        <end position="660"/>
    </location>
</feature>
<feature type="region of interest" description="Disordered" evidence="1">
    <location>
        <begin position="788"/>
        <end position="815"/>
    </location>
</feature>
<dbReference type="RefSeq" id="XP_015661325.1">
    <property type="nucleotide sequence ID" value="XM_015799723.1"/>
</dbReference>
<dbReference type="VEuPathDB" id="TriTrypDB:LpyrH10_04_1950"/>
<proteinExistence type="predicted"/>
<feature type="region of interest" description="Disordered" evidence="1">
    <location>
        <begin position="1406"/>
        <end position="1460"/>
    </location>
</feature>
<evidence type="ECO:0000256" key="1">
    <source>
        <dbReference type="SAM" id="MobiDB-lite"/>
    </source>
</evidence>
<keyword evidence="3" id="KW-1185">Reference proteome</keyword>
<name>A0A0M9G5Z4_LEPPY</name>
<feature type="region of interest" description="Disordered" evidence="1">
    <location>
        <begin position="692"/>
        <end position="717"/>
    </location>
</feature>
<feature type="compositionally biased region" description="Low complexity" evidence="1">
    <location>
        <begin position="362"/>
        <end position="374"/>
    </location>
</feature>
<feature type="region of interest" description="Disordered" evidence="1">
    <location>
        <begin position="1"/>
        <end position="162"/>
    </location>
</feature>
<feature type="compositionally biased region" description="Polar residues" evidence="1">
    <location>
        <begin position="111"/>
        <end position="120"/>
    </location>
</feature>
<feature type="compositionally biased region" description="Low complexity" evidence="1">
    <location>
        <begin position="1063"/>
        <end position="1074"/>
    </location>
</feature>
<feature type="compositionally biased region" description="Low complexity" evidence="1">
    <location>
        <begin position="382"/>
        <end position="395"/>
    </location>
</feature>
<feature type="compositionally biased region" description="Low complexity" evidence="1">
    <location>
        <begin position="695"/>
        <end position="704"/>
    </location>
</feature>
<organism evidence="2 3">
    <name type="scientific">Leptomonas pyrrhocoris</name>
    <name type="common">Firebug parasite</name>
    <dbReference type="NCBI Taxonomy" id="157538"/>
    <lineage>
        <taxon>Eukaryota</taxon>
        <taxon>Discoba</taxon>
        <taxon>Euglenozoa</taxon>
        <taxon>Kinetoplastea</taxon>
        <taxon>Metakinetoplastina</taxon>
        <taxon>Trypanosomatida</taxon>
        <taxon>Trypanosomatidae</taxon>
        <taxon>Leishmaniinae</taxon>
        <taxon>Leptomonas</taxon>
    </lineage>
</organism>